<keyword evidence="1" id="KW-0732">Signal</keyword>
<feature type="chain" id="PRO_5003252125" evidence="1">
    <location>
        <begin position="22"/>
        <end position="370"/>
    </location>
</feature>
<dbReference type="SUPFAM" id="SSF74653">
    <property type="entry name" value="TolA/TonB C-terminal domain"/>
    <property type="match status" value="1"/>
</dbReference>
<accession>F0F6J6</accession>
<dbReference type="HOGENOM" id="CLU_747752_0_0_10"/>
<proteinExistence type="predicted"/>
<dbReference type="eggNOG" id="COG0810">
    <property type="taxonomic scope" value="Bacteria"/>
</dbReference>
<sequence length="370" mass="41881">MMTGRLFPLLLSLAVGLTATAQTSMNVASRDAMLYEASCHLYEKGDTLTSVSMDMEWPEGLNGSVLPELQHCLTAFFFGQPSAGYREGWRNFQLQRGKEIRTMKDDRASVRRYCDMKLHCLWLEPGRYISFLACLEERGEQSVIASRHLYFTFDLIHQKILTQRDVFNQERLWRNAGIRYQFCEVLDTTSNAPLTDTVDWEHLPGQFALEGPYVRFDLGTDSVGGTYSLVSNEVIDVLFSRNFRRWLRQPLPAAGTAHLPAEAVYAALPADSVFPETMPRFEGNISEAVGQNLFYSDNHRESTPRGKVIVSFVVDVDGSLKDMVFLTVGNVVLNRAVAAALRSIHGWKPAMLHGRPVACRYNLPFIFCFR</sequence>
<dbReference type="Gene3D" id="3.30.1150.10">
    <property type="match status" value="1"/>
</dbReference>
<dbReference type="Pfam" id="PF03544">
    <property type="entry name" value="TonB_C"/>
    <property type="match status" value="1"/>
</dbReference>
<keyword evidence="4" id="KW-1185">Reference proteome</keyword>
<comment type="caution">
    <text evidence="3">The sequence shown here is derived from an EMBL/GenBank/DDBJ whole genome shotgun (WGS) entry which is preliminary data.</text>
</comment>
<protein>
    <submittedName>
        <fullName evidence="3">TonB family domain protein</fullName>
    </submittedName>
</protein>
<evidence type="ECO:0000256" key="1">
    <source>
        <dbReference type="SAM" id="SignalP"/>
    </source>
</evidence>
<evidence type="ECO:0000313" key="3">
    <source>
        <dbReference type="EMBL" id="EGC20278.1"/>
    </source>
</evidence>
<dbReference type="RefSeq" id="WP_007368747.1">
    <property type="nucleotide sequence ID" value="NZ_GL872283.1"/>
</dbReference>
<feature type="signal peptide" evidence="1">
    <location>
        <begin position="1"/>
        <end position="21"/>
    </location>
</feature>
<evidence type="ECO:0000313" key="4">
    <source>
        <dbReference type="Proteomes" id="UP000005697"/>
    </source>
</evidence>
<dbReference type="STRING" id="888743.HMPREF9141_1218"/>
<dbReference type="AlphaFoldDB" id="F0F6J6"/>
<dbReference type="GO" id="GO:0055085">
    <property type="term" value="P:transmembrane transport"/>
    <property type="evidence" value="ECO:0007669"/>
    <property type="project" value="InterPro"/>
</dbReference>
<feature type="domain" description="TonB C-terminal" evidence="2">
    <location>
        <begin position="292"/>
        <end position="367"/>
    </location>
</feature>
<reference evidence="3 4" key="1">
    <citation type="submission" date="2011-01" db="EMBL/GenBank/DDBJ databases">
        <authorList>
            <person name="Muzny D."/>
            <person name="Qin X."/>
            <person name="Deng J."/>
            <person name="Jiang H."/>
            <person name="Liu Y."/>
            <person name="Qu J."/>
            <person name="Song X.-Z."/>
            <person name="Zhang L."/>
            <person name="Thornton R."/>
            <person name="Coyle M."/>
            <person name="Francisco L."/>
            <person name="Jackson L."/>
            <person name="Javaid M."/>
            <person name="Korchina V."/>
            <person name="Kovar C."/>
            <person name="Mata R."/>
            <person name="Mathew T."/>
            <person name="Ngo R."/>
            <person name="Nguyen L."/>
            <person name="Nguyen N."/>
            <person name="Okwuonu G."/>
            <person name="Ongeri F."/>
            <person name="Pham C."/>
            <person name="Simmons D."/>
            <person name="Wilczek-Boney K."/>
            <person name="Hale W."/>
            <person name="Jakkamsetti A."/>
            <person name="Pham P."/>
            <person name="Ruth R."/>
            <person name="San Lucas F."/>
            <person name="Warren J."/>
            <person name="Zhang J."/>
            <person name="Zhao Z."/>
            <person name="Zhou C."/>
            <person name="Zhu D."/>
            <person name="Lee S."/>
            <person name="Bess C."/>
            <person name="Blankenburg K."/>
            <person name="Forbes L."/>
            <person name="Fu Q."/>
            <person name="Gubbala S."/>
            <person name="Hirani K."/>
            <person name="Jayaseelan J.C."/>
            <person name="Lara F."/>
            <person name="Munidasa M."/>
            <person name="Palculict T."/>
            <person name="Patil S."/>
            <person name="Pu L.-L."/>
            <person name="Saada N."/>
            <person name="Tang L."/>
            <person name="Weissenberger G."/>
            <person name="Zhu Y."/>
            <person name="Hemphill L."/>
            <person name="Shang Y."/>
            <person name="Youmans B."/>
            <person name="Ayvaz T."/>
            <person name="Ross M."/>
            <person name="Santibanez J."/>
            <person name="Aqrawi P."/>
            <person name="Gross S."/>
            <person name="Joshi V."/>
            <person name="Fowler G."/>
            <person name="Nazareth L."/>
            <person name="Reid J."/>
            <person name="Worley K."/>
            <person name="Petrosino J."/>
            <person name="Highlander S."/>
            <person name="Gibbs R."/>
        </authorList>
    </citation>
    <scope>NUCLEOTIDE SEQUENCE [LARGE SCALE GENOMIC DNA]</scope>
    <source>
        <strain evidence="3 4">DSM 16608</strain>
    </source>
</reference>
<gene>
    <name evidence="3" type="ORF">HMPREF9141_1218</name>
</gene>
<evidence type="ECO:0000259" key="2">
    <source>
        <dbReference type="Pfam" id="PF03544"/>
    </source>
</evidence>
<name>F0F6J6_9BACT</name>
<dbReference type="Proteomes" id="UP000005697">
    <property type="component" value="Unassembled WGS sequence"/>
</dbReference>
<organism evidence="3 4">
    <name type="scientific">Prevotella multiformis DSM 16608</name>
    <dbReference type="NCBI Taxonomy" id="888743"/>
    <lineage>
        <taxon>Bacteria</taxon>
        <taxon>Pseudomonadati</taxon>
        <taxon>Bacteroidota</taxon>
        <taxon>Bacteroidia</taxon>
        <taxon>Bacteroidales</taxon>
        <taxon>Prevotellaceae</taxon>
        <taxon>Prevotella</taxon>
    </lineage>
</organism>
<dbReference type="EMBL" id="AEWX01000017">
    <property type="protein sequence ID" value="EGC20278.1"/>
    <property type="molecule type" value="Genomic_DNA"/>
</dbReference>
<dbReference type="InterPro" id="IPR037682">
    <property type="entry name" value="TonB_C"/>
</dbReference>